<keyword evidence="1" id="KW-0812">Transmembrane</keyword>
<accession>A0A0G0XJC3</accession>
<keyword evidence="1" id="KW-1133">Transmembrane helix</keyword>
<sequence>MMDIKKLGYAVLLLSVLVMPVFALALNEPTPPIGGADSGIDLTEIQSIIETIAKFLIVVGVILAVIFIIWGGVTWMAAGGNDDAVATAKNRIKNGVIGAAVVLGVGVILQTVAKLVTRTFFN</sequence>
<dbReference type="EMBL" id="LCCE01000050">
    <property type="protein sequence ID" value="KKS24979.1"/>
    <property type="molecule type" value="Genomic_DNA"/>
</dbReference>
<dbReference type="Proteomes" id="UP000033859">
    <property type="component" value="Unassembled WGS sequence"/>
</dbReference>
<evidence type="ECO:0000313" key="2">
    <source>
        <dbReference type="EMBL" id="KKS24979.1"/>
    </source>
</evidence>
<evidence type="ECO:0000313" key="3">
    <source>
        <dbReference type="Proteomes" id="UP000033859"/>
    </source>
</evidence>
<reference evidence="2 3" key="1">
    <citation type="journal article" date="2015" name="Nature">
        <title>rRNA introns, odd ribosomes, and small enigmatic genomes across a large radiation of phyla.</title>
        <authorList>
            <person name="Brown C.T."/>
            <person name="Hug L.A."/>
            <person name="Thomas B.C."/>
            <person name="Sharon I."/>
            <person name="Castelle C.J."/>
            <person name="Singh A."/>
            <person name="Wilkins M.J."/>
            <person name="Williams K.H."/>
            <person name="Banfield J.F."/>
        </authorList>
    </citation>
    <scope>NUCLEOTIDE SEQUENCE [LARGE SCALE GENOMIC DNA]</scope>
</reference>
<comment type="caution">
    <text evidence="2">The sequence shown here is derived from an EMBL/GenBank/DDBJ whole genome shotgun (WGS) entry which is preliminary data.</text>
</comment>
<feature type="transmembrane region" description="Helical" evidence="1">
    <location>
        <begin position="52"/>
        <end position="75"/>
    </location>
</feature>
<evidence type="ECO:0000256" key="1">
    <source>
        <dbReference type="SAM" id="Phobius"/>
    </source>
</evidence>
<organism evidence="2 3">
    <name type="scientific">Candidatus Yanofskybacteria bacterium GW2011_GWC2_41_9</name>
    <dbReference type="NCBI Taxonomy" id="1619029"/>
    <lineage>
        <taxon>Bacteria</taxon>
        <taxon>Candidatus Yanofskyibacteriota</taxon>
    </lineage>
</organism>
<dbReference type="AlphaFoldDB" id="A0A0G0XJC3"/>
<name>A0A0G0XJC3_9BACT</name>
<protein>
    <submittedName>
        <fullName evidence="2">Uncharacterized protein</fullName>
    </submittedName>
</protein>
<gene>
    <name evidence="2" type="ORF">UU84_C0050G0006</name>
</gene>
<feature type="transmembrane region" description="Helical" evidence="1">
    <location>
        <begin position="96"/>
        <end position="116"/>
    </location>
</feature>
<dbReference type="Pfam" id="PF18895">
    <property type="entry name" value="T4SS_pilin"/>
    <property type="match status" value="1"/>
</dbReference>
<keyword evidence="1" id="KW-0472">Membrane</keyword>
<proteinExistence type="predicted"/>
<dbReference type="InterPro" id="IPR043993">
    <property type="entry name" value="T4SS_pilin"/>
</dbReference>